<evidence type="ECO:0000256" key="4">
    <source>
        <dbReference type="PROSITE-ProRule" id="PRU00473"/>
    </source>
</evidence>
<comment type="subcellular location">
    <subcellularLocation>
        <location evidence="1">Cell outer membrane</location>
    </subcellularLocation>
</comment>
<dbReference type="PANTHER" id="PTHR30329:SF21">
    <property type="entry name" value="LIPOPROTEIN YIAD-RELATED"/>
    <property type="match status" value="1"/>
</dbReference>
<evidence type="ECO:0000256" key="5">
    <source>
        <dbReference type="SAM" id="MobiDB-lite"/>
    </source>
</evidence>
<dbReference type="PROSITE" id="PS51123">
    <property type="entry name" value="OMPA_2"/>
    <property type="match status" value="1"/>
</dbReference>
<evidence type="ECO:0000256" key="3">
    <source>
        <dbReference type="ARBA" id="ARBA00023237"/>
    </source>
</evidence>
<keyword evidence="8" id="KW-1185">Reference proteome</keyword>
<dbReference type="PRINTS" id="PR01021">
    <property type="entry name" value="OMPADOMAIN"/>
</dbReference>
<dbReference type="InterPro" id="IPR050330">
    <property type="entry name" value="Bact_OuterMem_StrucFunc"/>
</dbReference>
<evidence type="ECO:0000259" key="6">
    <source>
        <dbReference type="PROSITE" id="PS51123"/>
    </source>
</evidence>
<feature type="region of interest" description="Disordered" evidence="5">
    <location>
        <begin position="229"/>
        <end position="249"/>
    </location>
</feature>
<evidence type="ECO:0000313" key="8">
    <source>
        <dbReference type="Proteomes" id="UP000466345"/>
    </source>
</evidence>
<reference evidence="7 8" key="1">
    <citation type="submission" date="2019-10" db="EMBL/GenBank/DDBJ databases">
        <title>Streptomyces smaragdinus sp. nov. and Streptomyces fabii sp. nov., isolated from the gut of fungus growing-termite Macrotermes natalensis.</title>
        <authorList>
            <person name="Schwitalla J."/>
            <person name="Benndorf R."/>
            <person name="Martin K."/>
            <person name="De Beer W."/>
            <person name="Kaster A.-K."/>
            <person name="Vollmers J."/>
            <person name="Poulsen M."/>
            <person name="Beemelmanns C."/>
        </authorList>
    </citation>
    <scope>NUCLEOTIDE SEQUENCE [LARGE SCALE GENOMIC DNA]</scope>
    <source>
        <strain evidence="7 8">RB5</strain>
    </source>
</reference>
<dbReference type="Pfam" id="PF00691">
    <property type="entry name" value="OmpA"/>
    <property type="match status" value="1"/>
</dbReference>
<dbReference type="EMBL" id="WEGJ01000025">
    <property type="protein sequence ID" value="MQY14798.1"/>
    <property type="molecule type" value="Genomic_DNA"/>
</dbReference>
<dbReference type="CDD" id="cd07185">
    <property type="entry name" value="OmpA_C-like"/>
    <property type="match status" value="1"/>
</dbReference>
<comment type="caution">
    <text evidence="7">The sequence shown here is derived from an EMBL/GenBank/DDBJ whole genome shotgun (WGS) entry which is preliminary data.</text>
</comment>
<evidence type="ECO:0000256" key="1">
    <source>
        <dbReference type="ARBA" id="ARBA00004442"/>
    </source>
</evidence>
<dbReference type="PANTHER" id="PTHR30329">
    <property type="entry name" value="STATOR ELEMENT OF FLAGELLAR MOTOR COMPLEX"/>
    <property type="match status" value="1"/>
</dbReference>
<evidence type="ECO:0000313" key="7">
    <source>
        <dbReference type="EMBL" id="MQY14798.1"/>
    </source>
</evidence>
<proteinExistence type="predicted"/>
<feature type="region of interest" description="Disordered" evidence="5">
    <location>
        <begin position="1"/>
        <end position="46"/>
    </location>
</feature>
<sequence>MTPNTHTTPAEGATSGAASDHLPRWGEEPTAPSAPRQPRPRPTPPRAMLTLAATLTLLLLPVTPAPAQDDVPSSPPGTNLSAPPPVQTDPDDPDLKLEDGATLAEPKVLDIVSVVETQGGEERRSDTNTTITIALQADVLFPMDSAKLTAAAHERIAAIAAELEKNNPDVVRVFGFTDNLGAYAHGVTLSKERANAVHRELVSLLTASAGMTFQVRGYSEDYPIADNATEEGRRKNRRVEVSFPRSEAG</sequence>
<dbReference type="Gene3D" id="3.30.1330.60">
    <property type="entry name" value="OmpA-like domain"/>
    <property type="match status" value="1"/>
</dbReference>
<organism evidence="7 8">
    <name type="scientific">Streptomyces smaragdinus</name>
    <dbReference type="NCBI Taxonomy" id="2585196"/>
    <lineage>
        <taxon>Bacteria</taxon>
        <taxon>Bacillati</taxon>
        <taxon>Actinomycetota</taxon>
        <taxon>Actinomycetes</taxon>
        <taxon>Kitasatosporales</taxon>
        <taxon>Streptomycetaceae</taxon>
        <taxon>Streptomyces</taxon>
    </lineage>
</organism>
<dbReference type="InterPro" id="IPR036737">
    <property type="entry name" value="OmpA-like_sf"/>
</dbReference>
<gene>
    <name evidence="7" type="ORF">SRB5_49740</name>
</gene>
<name>A0A7K0CMT7_9ACTN</name>
<protein>
    <recommendedName>
        <fullName evidence="6">OmpA-like domain-containing protein</fullName>
    </recommendedName>
</protein>
<dbReference type="InterPro" id="IPR006664">
    <property type="entry name" value="OMP_bac"/>
</dbReference>
<accession>A0A7K0CMT7</accession>
<dbReference type="GO" id="GO:0009279">
    <property type="term" value="C:cell outer membrane"/>
    <property type="evidence" value="ECO:0007669"/>
    <property type="project" value="UniProtKB-SubCell"/>
</dbReference>
<feature type="region of interest" description="Disordered" evidence="5">
    <location>
        <begin position="64"/>
        <end position="102"/>
    </location>
</feature>
<feature type="compositionally biased region" description="Pro residues" evidence="5">
    <location>
        <begin position="35"/>
        <end position="45"/>
    </location>
</feature>
<keyword evidence="2 4" id="KW-0472">Membrane</keyword>
<dbReference type="Proteomes" id="UP000466345">
    <property type="component" value="Unassembled WGS sequence"/>
</dbReference>
<evidence type="ECO:0000256" key="2">
    <source>
        <dbReference type="ARBA" id="ARBA00023136"/>
    </source>
</evidence>
<dbReference type="InterPro" id="IPR006665">
    <property type="entry name" value="OmpA-like"/>
</dbReference>
<dbReference type="SUPFAM" id="SSF103088">
    <property type="entry name" value="OmpA-like"/>
    <property type="match status" value="1"/>
</dbReference>
<keyword evidence="3" id="KW-0998">Cell outer membrane</keyword>
<feature type="domain" description="OmpA-like" evidence="6">
    <location>
        <begin position="128"/>
        <end position="247"/>
    </location>
</feature>
<dbReference type="AlphaFoldDB" id="A0A7K0CMT7"/>